<evidence type="ECO:0000256" key="8">
    <source>
        <dbReference type="ARBA" id="ARBA00022692"/>
    </source>
</evidence>
<dbReference type="PANTHER" id="PTHR15362">
    <property type="entry name" value="PHOSPHATIDYLINOSITOL SYNTHASE"/>
    <property type="match status" value="1"/>
</dbReference>
<dbReference type="AlphaFoldDB" id="A0A2B4RPI9"/>
<organism evidence="18 19">
    <name type="scientific">Stylophora pistillata</name>
    <name type="common">Smooth cauliflower coral</name>
    <dbReference type="NCBI Taxonomy" id="50429"/>
    <lineage>
        <taxon>Eukaryota</taxon>
        <taxon>Metazoa</taxon>
        <taxon>Cnidaria</taxon>
        <taxon>Anthozoa</taxon>
        <taxon>Hexacorallia</taxon>
        <taxon>Scleractinia</taxon>
        <taxon>Astrocoeniina</taxon>
        <taxon>Pocilloporidae</taxon>
        <taxon>Stylophora</taxon>
    </lineage>
</organism>
<dbReference type="GO" id="GO:0016020">
    <property type="term" value="C:membrane"/>
    <property type="evidence" value="ECO:0007669"/>
    <property type="project" value="UniProtKB-SubCell"/>
</dbReference>
<dbReference type="EC" id="2.7.8.11" evidence="5 16"/>
<keyword evidence="6 16" id="KW-0444">Lipid biosynthesis</keyword>
<dbReference type="PROSITE" id="PS00379">
    <property type="entry name" value="CDP_ALCOHOL_P_TRANSF"/>
    <property type="match status" value="1"/>
</dbReference>
<evidence type="ECO:0000313" key="19">
    <source>
        <dbReference type="Proteomes" id="UP000225706"/>
    </source>
</evidence>
<evidence type="ECO:0000256" key="2">
    <source>
        <dbReference type="ARBA" id="ARBA00001946"/>
    </source>
</evidence>
<keyword evidence="19" id="KW-1185">Reference proteome</keyword>
<evidence type="ECO:0000256" key="15">
    <source>
        <dbReference type="ARBA" id="ARBA00023264"/>
    </source>
</evidence>
<evidence type="ECO:0000256" key="6">
    <source>
        <dbReference type="ARBA" id="ARBA00022516"/>
    </source>
</evidence>
<evidence type="ECO:0000256" key="16">
    <source>
        <dbReference type="PIRNR" id="PIRNR000848"/>
    </source>
</evidence>
<dbReference type="OrthoDB" id="10251079at2759"/>
<evidence type="ECO:0000256" key="7">
    <source>
        <dbReference type="ARBA" id="ARBA00022679"/>
    </source>
</evidence>
<dbReference type="Pfam" id="PF01066">
    <property type="entry name" value="CDP-OH_P_transf"/>
    <property type="match status" value="1"/>
</dbReference>
<comment type="subcellular location">
    <subcellularLocation>
        <location evidence="3">Membrane</location>
        <topology evidence="3">Multi-pass membrane protein</topology>
    </subcellularLocation>
</comment>
<dbReference type="GO" id="GO:0046872">
    <property type="term" value="F:metal ion binding"/>
    <property type="evidence" value="ECO:0007669"/>
    <property type="project" value="UniProtKB-KW"/>
</dbReference>
<evidence type="ECO:0000313" key="18">
    <source>
        <dbReference type="EMBL" id="PFX18175.1"/>
    </source>
</evidence>
<keyword evidence="10" id="KW-0460">Magnesium</keyword>
<dbReference type="GO" id="GO:0003881">
    <property type="term" value="F:CDP-diacylglycerol-inositol 3-phosphatidyltransferase activity"/>
    <property type="evidence" value="ECO:0007669"/>
    <property type="project" value="UniProtKB-UniRule"/>
</dbReference>
<comment type="cofactor">
    <cofactor evidence="2">
        <name>Mg(2+)</name>
        <dbReference type="ChEBI" id="CHEBI:18420"/>
    </cofactor>
</comment>
<keyword evidence="7 16" id="KW-0808">Transferase</keyword>
<dbReference type="GO" id="GO:0008654">
    <property type="term" value="P:phospholipid biosynthetic process"/>
    <property type="evidence" value="ECO:0007669"/>
    <property type="project" value="UniProtKB-KW"/>
</dbReference>
<evidence type="ECO:0000256" key="9">
    <source>
        <dbReference type="ARBA" id="ARBA00022723"/>
    </source>
</evidence>
<evidence type="ECO:0000256" key="13">
    <source>
        <dbReference type="ARBA" id="ARBA00023136"/>
    </source>
</evidence>
<sequence length="220" mass="25022">MERVFFYIPNLIDYVRIILNLASFYNMTERPFLTVALYFSGGIILDVADGVSARYFKQCSKYGELLDFLLDRCGRVAMMMALCAFYPQHLFLLQLLVCLEVTGSFSNLYRCALVLHPDDVSAKTRSQDPWLVRIFFKEPITTLVIVGQDVCVAMLYLLHFSPGPVVSLGGTSYSLWLLMARIFSPFLIYRQVIVCSLLLLRSFGDLAELHPQQATSDKKS</sequence>
<keyword evidence="11" id="KW-1133">Transmembrane helix</keyword>
<dbReference type="InterPro" id="IPR043130">
    <property type="entry name" value="CDP-OH_PTrfase_TM_dom"/>
</dbReference>
<evidence type="ECO:0000256" key="5">
    <source>
        <dbReference type="ARBA" id="ARBA00013212"/>
    </source>
</evidence>
<dbReference type="EMBL" id="LSMT01000426">
    <property type="protein sequence ID" value="PFX18175.1"/>
    <property type="molecule type" value="Genomic_DNA"/>
</dbReference>
<keyword evidence="15 16" id="KW-1208">Phospholipid metabolism</keyword>
<keyword evidence="12 16" id="KW-0443">Lipid metabolism</keyword>
<evidence type="ECO:0000256" key="14">
    <source>
        <dbReference type="ARBA" id="ARBA00023209"/>
    </source>
</evidence>
<accession>A0A2B4RPI9</accession>
<comment type="caution">
    <text evidence="18">The sequence shown here is derived from an EMBL/GenBank/DDBJ whole genome shotgun (WGS) entry which is preliminary data.</text>
</comment>
<evidence type="ECO:0000256" key="4">
    <source>
        <dbReference type="ARBA" id="ARBA00010441"/>
    </source>
</evidence>
<protein>
    <recommendedName>
        <fullName evidence="5 16">CDP-diacylglycerol--inositol 3-phosphatidyltransferase</fullName>
        <ecNumber evidence="5 16">2.7.8.11</ecNumber>
    </recommendedName>
</protein>
<keyword evidence="8" id="KW-0812">Transmembrane</keyword>
<dbReference type="Gene3D" id="1.20.120.1760">
    <property type="match status" value="1"/>
</dbReference>
<reference evidence="19" key="1">
    <citation type="journal article" date="2017" name="bioRxiv">
        <title>Comparative analysis of the genomes of Stylophora pistillata and Acropora digitifera provides evidence for extensive differences between species of corals.</title>
        <authorList>
            <person name="Voolstra C.R."/>
            <person name="Li Y."/>
            <person name="Liew Y.J."/>
            <person name="Baumgarten S."/>
            <person name="Zoccola D."/>
            <person name="Flot J.-F."/>
            <person name="Tambutte S."/>
            <person name="Allemand D."/>
            <person name="Aranda M."/>
        </authorList>
    </citation>
    <scope>NUCLEOTIDE SEQUENCE [LARGE SCALE GENOMIC DNA]</scope>
</reference>
<gene>
    <name evidence="18" type="primary">Cdipt</name>
    <name evidence="18" type="ORF">AWC38_SpisGene17469</name>
</gene>
<dbReference type="PANTHER" id="PTHR15362:SF13">
    <property type="entry name" value="SI:CH1073-145M9.1"/>
    <property type="match status" value="1"/>
</dbReference>
<dbReference type="InterPro" id="IPR000462">
    <property type="entry name" value="CDP-OH_P_trans"/>
</dbReference>
<dbReference type="InterPro" id="IPR048254">
    <property type="entry name" value="CDP_ALCOHOL_P_TRANSF_CS"/>
</dbReference>
<evidence type="ECO:0000256" key="3">
    <source>
        <dbReference type="ARBA" id="ARBA00004141"/>
    </source>
</evidence>
<keyword evidence="14 16" id="KW-0594">Phospholipid biosynthesis</keyword>
<comment type="cofactor">
    <cofactor evidence="1">
        <name>Mn(2+)</name>
        <dbReference type="ChEBI" id="CHEBI:29035"/>
    </cofactor>
</comment>
<evidence type="ECO:0000256" key="12">
    <source>
        <dbReference type="ARBA" id="ARBA00023098"/>
    </source>
</evidence>
<evidence type="ECO:0000256" key="10">
    <source>
        <dbReference type="ARBA" id="ARBA00022842"/>
    </source>
</evidence>
<evidence type="ECO:0000256" key="1">
    <source>
        <dbReference type="ARBA" id="ARBA00001936"/>
    </source>
</evidence>
<name>A0A2B4RPI9_STYPI</name>
<dbReference type="STRING" id="50429.A0A2B4RPI9"/>
<dbReference type="Proteomes" id="UP000225706">
    <property type="component" value="Unassembled WGS sequence"/>
</dbReference>
<keyword evidence="13 16" id="KW-0472">Membrane</keyword>
<evidence type="ECO:0000256" key="11">
    <source>
        <dbReference type="ARBA" id="ARBA00022989"/>
    </source>
</evidence>
<proteinExistence type="inferred from homology"/>
<dbReference type="InterPro" id="IPR014387">
    <property type="entry name" value="CDP_diag_ino_3_P_euk"/>
</dbReference>
<keyword evidence="9" id="KW-0479">Metal-binding</keyword>
<comment type="catalytic activity">
    <reaction evidence="16">
        <text>a CDP-1,2-diacyl-sn-glycerol + myo-inositol = a 1,2-diacyl-sn-glycero-3-phospho-(1D-myo-inositol) + CMP + H(+)</text>
        <dbReference type="Rhea" id="RHEA:11580"/>
        <dbReference type="ChEBI" id="CHEBI:15378"/>
        <dbReference type="ChEBI" id="CHEBI:17268"/>
        <dbReference type="ChEBI" id="CHEBI:57880"/>
        <dbReference type="ChEBI" id="CHEBI:58332"/>
        <dbReference type="ChEBI" id="CHEBI:60377"/>
        <dbReference type="EC" id="2.7.8.11"/>
    </reaction>
</comment>
<dbReference type="PIRSF" id="PIRSF000848">
    <property type="entry name" value="CDP_diag_ino_3_P"/>
    <property type="match status" value="1"/>
</dbReference>
<comment type="similarity">
    <text evidence="4 16 17">Belongs to the CDP-alcohol phosphatidyltransferase class-I family.</text>
</comment>
<evidence type="ECO:0000256" key="17">
    <source>
        <dbReference type="RuleBase" id="RU003750"/>
    </source>
</evidence>